<accession>A0A1W2BCB2</accession>
<feature type="signal peptide" evidence="1">
    <location>
        <begin position="1"/>
        <end position="19"/>
    </location>
</feature>
<evidence type="ECO:0000313" key="4">
    <source>
        <dbReference type="Proteomes" id="UP000192393"/>
    </source>
</evidence>
<feature type="chain" id="PRO_5010696163" evidence="1">
    <location>
        <begin position="20"/>
        <end position="799"/>
    </location>
</feature>
<dbReference type="GO" id="GO:0005975">
    <property type="term" value="P:carbohydrate metabolic process"/>
    <property type="evidence" value="ECO:0007669"/>
    <property type="project" value="UniProtKB-ARBA"/>
</dbReference>
<sequence length="799" mass="85915">MKKLLLSLCCAMCVTCIYAQVGINTQTPQTELDINGSIQLRDELRINGNPGLPGQIYFSRGQISDAEWKTANVTFLEEGQYQLVNTYAKSDQVGIDWIGEFGGCVVETFPFTETFEANSTTRSCWTNERVVGATNWTYALGDGGGTGTPNGAVNNTAYAGVLNARFTSTAGQTTKLVSPVMNISQLNSPRISFWYGQRASGSNQNQLKIYYRTSPAGEWVQILPTYITSITAWTQVNLNLPNPSSTYQIAFEGVSSGGRANVIDQVVVDSDNTVITSFPFTETFEDHSTTRTNWTNQVVSGSTPNTWTHGEGAGAGTAPLSNTDHTADNGTLNARFVTGASRSTYYVSPVMDLSSLATPRLRFWHAQENNGSGINQLRVYYRTSPAGSWLLIPTAQWTTAVNTWTERTLTLPSPSSTYQIAFLATNPATAGRAVVVDDVTVDDGLNATAACTINKFPFTENFEVTSGSRSCWTNQRISGTSDWTFGAGAGAGNPTADNTAGTGNTLNARFTSTTGQTTRFISPTFDLSSMTAPSVSFFYAQAVNTNQNQLRVYYRTTSGGSWTLIPTATYTTNVSAWTQVTLELPNPSATYQIAFEGMSNGGRANVLDDIVVYDLGSLVHPAYDLNLSSIGEKIGAKSWRNIPGLDIPVTINNGDNKISVIFQTGVESKMNAATTGSQIAGNIRFLCGLFRRTSSQPLSSATLIALRGDQINNTINKTIMDKTQGVFTLNYTVNNTPVGNYIFSTACRRISLTDGGGTVGTSLLSIGNSANAGNNVSNDFMLGSVLKMDIIELVTVSTP</sequence>
<keyword evidence="1" id="KW-0732">Signal</keyword>
<name>A0A1W2BCB2_9FLAO</name>
<feature type="domain" description="MAM" evidence="2">
    <location>
        <begin position="280"/>
        <end position="453"/>
    </location>
</feature>
<dbReference type="GO" id="GO:0004553">
    <property type="term" value="F:hydrolase activity, hydrolyzing O-glycosyl compounds"/>
    <property type="evidence" value="ECO:0007669"/>
    <property type="project" value="UniProtKB-ARBA"/>
</dbReference>
<dbReference type="AlphaFoldDB" id="A0A1W2BCB2"/>
<dbReference type="InterPro" id="IPR013320">
    <property type="entry name" value="ConA-like_dom_sf"/>
</dbReference>
<dbReference type="Pfam" id="PF00629">
    <property type="entry name" value="MAM"/>
    <property type="match status" value="3"/>
</dbReference>
<dbReference type="STRING" id="1434700.SAMN06296427_10663"/>
<proteinExistence type="predicted"/>
<dbReference type="GO" id="GO:0016020">
    <property type="term" value="C:membrane"/>
    <property type="evidence" value="ECO:0007669"/>
    <property type="project" value="InterPro"/>
</dbReference>
<dbReference type="NCBIfam" id="NF038128">
    <property type="entry name" value="choice_anch_J"/>
    <property type="match status" value="3"/>
</dbReference>
<protein>
    <submittedName>
        <fullName evidence="3">MAM domain-containing protein, meprin/A5/mu</fullName>
    </submittedName>
</protein>
<keyword evidence="4" id="KW-1185">Reference proteome</keyword>
<dbReference type="PROSITE" id="PS50060">
    <property type="entry name" value="MAM_2"/>
    <property type="match status" value="2"/>
</dbReference>
<evidence type="ECO:0000259" key="2">
    <source>
        <dbReference type="PROSITE" id="PS50060"/>
    </source>
</evidence>
<organism evidence="3 4">
    <name type="scientific">Moheibacter sediminis</name>
    <dbReference type="NCBI Taxonomy" id="1434700"/>
    <lineage>
        <taxon>Bacteria</taxon>
        <taxon>Pseudomonadati</taxon>
        <taxon>Bacteroidota</taxon>
        <taxon>Flavobacteriia</taxon>
        <taxon>Flavobacteriales</taxon>
        <taxon>Weeksellaceae</taxon>
        <taxon>Moheibacter</taxon>
    </lineage>
</organism>
<evidence type="ECO:0000313" key="3">
    <source>
        <dbReference type="EMBL" id="SMC70627.1"/>
    </source>
</evidence>
<dbReference type="Gene3D" id="2.60.120.200">
    <property type="match status" value="3"/>
</dbReference>
<dbReference type="OrthoDB" id="951108at2"/>
<dbReference type="InterPro" id="IPR000998">
    <property type="entry name" value="MAM_dom"/>
</dbReference>
<dbReference type="SUPFAM" id="SSF49899">
    <property type="entry name" value="Concanavalin A-like lectins/glucanases"/>
    <property type="match status" value="3"/>
</dbReference>
<dbReference type="Proteomes" id="UP000192393">
    <property type="component" value="Unassembled WGS sequence"/>
</dbReference>
<dbReference type="EMBL" id="FWXS01000006">
    <property type="protein sequence ID" value="SMC70627.1"/>
    <property type="molecule type" value="Genomic_DNA"/>
</dbReference>
<dbReference type="RefSeq" id="WP_084017553.1">
    <property type="nucleotide sequence ID" value="NZ_FWXS01000006.1"/>
</dbReference>
<gene>
    <name evidence="3" type="ORF">SAMN06296427_10663</name>
</gene>
<reference evidence="3 4" key="1">
    <citation type="submission" date="2017-04" db="EMBL/GenBank/DDBJ databases">
        <authorList>
            <person name="Afonso C.L."/>
            <person name="Miller P.J."/>
            <person name="Scott M.A."/>
            <person name="Spackman E."/>
            <person name="Goraichik I."/>
            <person name="Dimitrov K.M."/>
            <person name="Suarez D.L."/>
            <person name="Swayne D.E."/>
        </authorList>
    </citation>
    <scope>NUCLEOTIDE SEQUENCE [LARGE SCALE GENOMIC DNA]</scope>
    <source>
        <strain evidence="3 4">CGMCC 1.12708</strain>
    </source>
</reference>
<feature type="domain" description="MAM" evidence="2">
    <location>
        <begin position="458"/>
        <end position="614"/>
    </location>
</feature>
<evidence type="ECO:0000256" key="1">
    <source>
        <dbReference type="SAM" id="SignalP"/>
    </source>
</evidence>